<evidence type="ECO:0000313" key="2">
    <source>
        <dbReference type="EMBL" id="QYY43899.1"/>
    </source>
</evidence>
<accession>A0A1G8AG85</accession>
<dbReference type="AlphaFoldDB" id="A0A1G8AG85"/>
<keyword evidence="5" id="KW-1185">Reference proteome</keyword>
<organism evidence="3 4">
    <name type="scientific">Aneurinibacillus thermoaerophilus</name>
    <dbReference type="NCBI Taxonomy" id="143495"/>
    <lineage>
        <taxon>Bacteria</taxon>
        <taxon>Bacillati</taxon>
        <taxon>Bacillota</taxon>
        <taxon>Bacilli</taxon>
        <taxon>Bacillales</taxon>
        <taxon>Paenibacillaceae</taxon>
        <taxon>Aneurinibacillus group</taxon>
        <taxon>Aneurinibacillus</taxon>
    </lineage>
</organism>
<evidence type="ECO:0000313" key="3">
    <source>
        <dbReference type="EMBL" id="SDH19887.1"/>
    </source>
</evidence>
<feature type="signal peptide" evidence="1">
    <location>
        <begin position="1"/>
        <end position="22"/>
    </location>
</feature>
<proteinExistence type="predicted"/>
<dbReference type="EMBL" id="CP080764">
    <property type="protein sequence ID" value="QYY43899.1"/>
    <property type="molecule type" value="Genomic_DNA"/>
</dbReference>
<protein>
    <recommendedName>
        <fullName evidence="6">PsbP C-terminal domain-containing protein</fullName>
    </recommendedName>
</protein>
<evidence type="ECO:0008006" key="6">
    <source>
        <dbReference type="Google" id="ProtNLM"/>
    </source>
</evidence>
<evidence type="ECO:0000313" key="4">
    <source>
        <dbReference type="Proteomes" id="UP000198956"/>
    </source>
</evidence>
<dbReference type="GeneID" id="97141076"/>
<dbReference type="RefSeq" id="WP_057899255.1">
    <property type="nucleotide sequence ID" value="NZ_CP080764.1"/>
</dbReference>
<gene>
    <name evidence="2" type="ORF">K3F53_06800</name>
    <name evidence="3" type="ORF">SAMN04489735_101572</name>
</gene>
<reference evidence="2 5" key="2">
    <citation type="submission" date="2021-08" db="EMBL/GenBank/DDBJ databases">
        <title>Complete genome sequence of the strain Aneurinibacillus thermoaerophilus CCM 8960.</title>
        <authorList>
            <person name="Musilova J."/>
            <person name="Kourilova X."/>
            <person name="Pernicova I."/>
            <person name="Bezdicek M."/>
            <person name="Lengerova M."/>
            <person name="Obruca S."/>
            <person name="Sedlar K."/>
        </authorList>
    </citation>
    <scope>NUCLEOTIDE SEQUENCE [LARGE SCALE GENOMIC DNA]</scope>
    <source>
        <strain evidence="2 5">CCM 8960</strain>
    </source>
</reference>
<sequence>MKLSTKLLAFMLGICVLGTASALAIIQPDVRADDIPSSQPTGQQTTPVSVVSAEEAKEKNVYTNEEMGFSLHMPASWEGKYRTEQTDKNWDGFPAVIFSDTKHSFELLEIVKIPEKVWNSEDYNESLYLKLAKRDSTVYAALFPSETLFVGDQEVTEISDMLNDMYAQIKTSFKLL</sequence>
<feature type="chain" id="PRO_5039233859" description="PsbP C-terminal domain-containing protein" evidence="1">
    <location>
        <begin position="23"/>
        <end position="176"/>
    </location>
</feature>
<dbReference type="Proteomes" id="UP000826616">
    <property type="component" value="Chromosome"/>
</dbReference>
<dbReference type="OrthoDB" id="2655886at2"/>
<dbReference type="Proteomes" id="UP000198956">
    <property type="component" value="Unassembled WGS sequence"/>
</dbReference>
<keyword evidence="1" id="KW-0732">Signal</keyword>
<name>A0A1G8AG85_ANETH</name>
<dbReference type="EMBL" id="FNDE01000015">
    <property type="protein sequence ID" value="SDH19887.1"/>
    <property type="molecule type" value="Genomic_DNA"/>
</dbReference>
<evidence type="ECO:0000313" key="5">
    <source>
        <dbReference type="Proteomes" id="UP000826616"/>
    </source>
</evidence>
<reference evidence="3 4" key="1">
    <citation type="submission" date="2016-10" db="EMBL/GenBank/DDBJ databases">
        <authorList>
            <person name="de Groot N.N."/>
        </authorList>
    </citation>
    <scope>NUCLEOTIDE SEQUENCE [LARGE SCALE GENOMIC DNA]</scope>
    <source>
        <strain evidence="3 4">L 420-91</strain>
    </source>
</reference>
<evidence type="ECO:0000256" key="1">
    <source>
        <dbReference type="SAM" id="SignalP"/>
    </source>
</evidence>